<comment type="subunit">
    <text evidence="4">Component of the Mediator complex.</text>
</comment>
<dbReference type="GO" id="GO:0006357">
    <property type="term" value="P:regulation of transcription by RNA polymerase II"/>
    <property type="evidence" value="ECO:0007669"/>
    <property type="project" value="InterPro"/>
</dbReference>
<dbReference type="RefSeq" id="XP_018187268.1">
    <property type="nucleotide sequence ID" value="XM_018334373.1"/>
</dbReference>
<proteinExistence type="inferred from homology"/>
<protein>
    <recommendedName>
        <fullName evidence="4">Mediator of RNA polymerase II transcription subunit 20</fullName>
    </recommendedName>
    <alternativeName>
        <fullName evidence="4">Mediator complex subunit 20</fullName>
    </alternativeName>
</protein>
<evidence type="ECO:0000313" key="5">
    <source>
        <dbReference type="EMBL" id="KZF21713.1"/>
    </source>
</evidence>
<gene>
    <name evidence="4" type="primary">MED20</name>
    <name evidence="5" type="ORF">L228DRAFT_261852</name>
</gene>
<dbReference type="GO" id="GO:0003712">
    <property type="term" value="F:transcription coregulator activity"/>
    <property type="evidence" value="ECO:0007669"/>
    <property type="project" value="InterPro"/>
</dbReference>
<reference evidence="5 6" key="1">
    <citation type="journal article" date="2016" name="Fungal Biol.">
        <title>The genome of Xylona heveae provides a window into fungal endophytism.</title>
        <authorList>
            <person name="Gazis R."/>
            <person name="Kuo A."/>
            <person name="Riley R."/>
            <person name="LaButti K."/>
            <person name="Lipzen A."/>
            <person name="Lin J."/>
            <person name="Amirebrahimi M."/>
            <person name="Hesse C.N."/>
            <person name="Spatafora J.W."/>
            <person name="Henrissat B."/>
            <person name="Hainaut M."/>
            <person name="Grigoriev I.V."/>
            <person name="Hibbett D.S."/>
        </authorList>
    </citation>
    <scope>NUCLEOTIDE SEQUENCE [LARGE SCALE GENOMIC DNA]</scope>
    <source>
        <strain evidence="5 6">TC161</strain>
    </source>
</reference>
<keyword evidence="4" id="KW-0010">Activator</keyword>
<keyword evidence="3 4" id="KW-0539">Nucleus</keyword>
<accession>A0A165G425</accession>
<keyword evidence="6" id="KW-1185">Reference proteome</keyword>
<keyword evidence="4" id="KW-0805">Transcription regulation</keyword>
<name>A0A165G425_XYLHT</name>
<dbReference type="GO" id="GO:0016592">
    <property type="term" value="C:mediator complex"/>
    <property type="evidence" value="ECO:0007669"/>
    <property type="project" value="InterPro"/>
</dbReference>
<dbReference type="InParanoid" id="A0A165G425"/>
<comment type="similarity">
    <text evidence="2 4">Belongs to the Mediator complex subunit 20 family.</text>
</comment>
<dbReference type="OrthoDB" id="1854899at2759"/>
<dbReference type="Proteomes" id="UP000076632">
    <property type="component" value="Unassembled WGS sequence"/>
</dbReference>
<organism evidence="5 6">
    <name type="scientific">Xylona heveae (strain CBS 132557 / TC161)</name>
    <dbReference type="NCBI Taxonomy" id="1328760"/>
    <lineage>
        <taxon>Eukaryota</taxon>
        <taxon>Fungi</taxon>
        <taxon>Dikarya</taxon>
        <taxon>Ascomycota</taxon>
        <taxon>Pezizomycotina</taxon>
        <taxon>Xylonomycetes</taxon>
        <taxon>Xylonales</taxon>
        <taxon>Xylonaceae</taxon>
        <taxon>Xylona</taxon>
    </lineage>
</organism>
<dbReference type="AlphaFoldDB" id="A0A165G425"/>
<evidence type="ECO:0000313" key="6">
    <source>
        <dbReference type="Proteomes" id="UP000076632"/>
    </source>
</evidence>
<comment type="subcellular location">
    <subcellularLocation>
        <location evidence="1 4">Nucleus</location>
    </subcellularLocation>
</comment>
<keyword evidence="4" id="KW-0804">Transcription</keyword>
<comment type="function">
    <text evidence="4">Component of the Mediator complex, a coactivator involved in the regulated transcription of nearly all RNA polymerase II-dependent genes. Mediator functions as a bridge to convey information from gene-specific regulatory proteins to the basal RNA polymerase II transcription machinery. Mediator is recruited to promoters by direct interactions with regulatory proteins and serves as a scaffold for the assembly of a functional preinitiation complex with RNA polymerase II and the general transcription factors.</text>
</comment>
<evidence type="ECO:0000256" key="4">
    <source>
        <dbReference type="RuleBase" id="RU364152"/>
    </source>
</evidence>
<dbReference type="OMA" id="PNHGFIY"/>
<evidence type="ECO:0000256" key="2">
    <source>
        <dbReference type="ARBA" id="ARBA00010743"/>
    </source>
</evidence>
<evidence type="ECO:0000256" key="1">
    <source>
        <dbReference type="ARBA" id="ARBA00004123"/>
    </source>
</evidence>
<evidence type="ECO:0000256" key="3">
    <source>
        <dbReference type="ARBA" id="ARBA00023242"/>
    </source>
</evidence>
<dbReference type="EMBL" id="KV407460">
    <property type="protein sequence ID" value="KZF21713.1"/>
    <property type="molecule type" value="Genomic_DNA"/>
</dbReference>
<sequence>MSITGLFFIPSSPQAATYQQVVDRLTRSYDDVELVGRWALEHRLMRETAPSLPAVNGKAPPFRYLHFLNLSHQPGRSFVGVSGPSARKQQPQQQAVGPDAMGGVVPQEPAVILVPAPATILTLPQGQSGDLIQLVASKLGPLWTNRHTLHVQPGVAYATSDFVVRVGEVKQGVTGPPRGVLVEITYQADDTSGSSEQKVDPSEWAAGQAIIKAFWQNLNIQGSRDYAATTPGVGAGLGWDLERQYFELLKLRG</sequence>
<dbReference type="GeneID" id="28899510"/>
<dbReference type="Pfam" id="PF08612">
    <property type="entry name" value="Med20"/>
    <property type="match status" value="1"/>
</dbReference>
<dbReference type="InterPro" id="IPR013921">
    <property type="entry name" value="Mediator_Med20"/>
</dbReference>